<keyword evidence="8 17" id="KW-0521">NADP</keyword>
<evidence type="ECO:0000256" key="3">
    <source>
        <dbReference type="ARBA" id="ARBA00006001"/>
    </source>
</evidence>
<proteinExistence type="inferred from homology"/>
<dbReference type="Pfam" id="PF03853">
    <property type="entry name" value="YjeF_N"/>
    <property type="match status" value="1"/>
</dbReference>
<dbReference type="PROSITE" id="PS51385">
    <property type="entry name" value="YJEF_N"/>
    <property type="match status" value="1"/>
</dbReference>
<comment type="caution">
    <text evidence="22">The sequence shown here is derived from an EMBL/GenBank/DDBJ whole genome shotgun (WGS) entry which is preliminary data.</text>
</comment>
<feature type="binding site" evidence="18">
    <location>
        <position position="139"/>
    </location>
    <ligand>
        <name>(6S)-NADPHX</name>
        <dbReference type="ChEBI" id="CHEBI:64076"/>
    </ligand>
</feature>
<evidence type="ECO:0000256" key="5">
    <source>
        <dbReference type="ARBA" id="ARBA00022723"/>
    </source>
</evidence>
<comment type="catalytic activity">
    <reaction evidence="2 18 19">
        <text>(6R)-NADPHX = (6S)-NADPHX</text>
        <dbReference type="Rhea" id="RHEA:32227"/>
        <dbReference type="ChEBI" id="CHEBI:64076"/>
        <dbReference type="ChEBI" id="CHEBI:64077"/>
        <dbReference type="EC" id="5.1.99.6"/>
    </reaction>
</comment>
<comment type="catalytic activity">
    <reaction evidence="1 18 19">
        <text>(6R)-NADHX = (6S)-NADHX</text>
        <dbReference type="Rhea" id="RHEA:32215"/>
        <dbReference type="ChEBI" id="CHEBI:64074"/>
        <dbReference type="ChEBI" id="CHEBI:64075"/>
        <dbReference type="EC" id="5.1.99.6"/>
    </reaction>
</comment>
<feature type="domain" description="YjeF N-terminal" evidence="21">
    <location>
        <begin position="11"/>
        <end position="215"/>
    </location>
</feature>
<feature type="binding site" evidence="18">
    <location>
        <position position="60"/>
    </location>
    <ligand>
        <name>K(+)</name>
        <dbReference type="ChEBI" id="CHEBI:29103"/>
    </ligand>
</feature>
<comment type="catalytic activity">
    <reaction evidence="16 17 19">
        <text>(6S)-NADPHX + ADP = AMP + phosphate + NADPH + H(+)</text>
        <dbReference type="Rhea" id="RHEA:32235"/>
        <dbReference type="ChEBI" id="CHEBI:15378"/>
        <dbReference type="ChEBI" id="CHEBI:43474"/>
        <dbReference type="ChEBI" id="CHEBI:57783"/>
        <dbReference type="ChEBI" id="CHEBI:64076"/>
        <dbReference type="ChEBI" id="CHEBI:456215"/>
        <dbReference type="ChEBI" id="CHEBI:456216"/>
        <dbReference type="EC" id="4.2.1.136"/>
    </reaction>
</comment>
<evidence type="ECO:0000313" key="22">
    <source>
        <dbReference type="EMBL" id="MBE5919573.1"/>
    </source>
</evidence>
<feature type="binding site" evidence="17">
    <location>
        <position position="438"/>
    </location>
    <ligand>
        <name>AMP</name>
        <dbReference type="ChEBI" id="CHEBI:456215"/>
    </ligand>
</feature>
<comment type="function">
    <text evidence="17">Catalyzes the dehydration of the S-form of NAD(P)HX at the expense of ADP, which is converted to AMP. Together with NAD(P)HX epimerase, which catalyzes the epimerization of the S- and R-forms, the enzyme allows the repair of both epimers of NAD(P)HX, a damaged form of NAD(P)H that is a result of enzymatic or heat-dependent hydration.</text>
</comment>
<dbReference type="EC" id="5.1.99.6" evidence="19"/>
<keyword evidence="9 18" id="KW-0630">Potassium</keyword>
<dbReference type="CDD" id="cd01171">
    <property type="entry name" value="YXKO-related"/>
    <property type="match status" value="1"/>
</dbReference>
<evidence type="ECO:0000256" key="11">
    <source>
        <dbReference type="ARBA" id="ARBA00023235"/>
    </source>
</evidence>
<dbReference type="GO" id="GO:0046496">
    <property type="term" value="P:nicotinamide nucleotide metabolic process"/>
    <property type="evidence" value="ECO:0007669"/>
    <property type="project" value="UniProtKB-UniRule"/>
</dbReference>
<dbReference type="InterPro" id="IPR000631">
    <property type="entry name" value="CARKD"/>
</dbReference>
<feature type="binding site" evidence="17">
    <location>
        <position position="257"/>
    </location>
    <ligand>
        <name>(6S)-NADPHX</name>
        <dbReference type="ChEBI" id="CHEBI:64076"/>
    </ligand>
</feature>
<keyword evidence="13" id="KW-0511">Multifunctional enzyme</keyword>
<evidence type="ECO:0000256" key="16">
    <source>
        <dbReference type="ARBA" id="ARBA00049209"/>
    </source>
</evidence>
<dbReference type="InterPro" id="IPR029056">
    <property type="entry name" value="Ribokinase-like"/>
</dbReference>
<dbReference type="GO" id="GO:0005524">
    <property type="term" value="F:ATP binding"/>
    <property type="evidence" value="ECO:0007669"/>
    <property type="project" value="UniProtKB-UniRule"/>
</dbReference>
<feature type="binding site" evidence="18">
    <location>
        <begin position="128"/>
        <end position="134"/>
    </location>
    <ligand>
        <name>(6S)-NADPHX</name>
        <dbReference type="ChEBI" id="CHEBI:64076"/>
    </ligand>
</feature>
<dbReference type="InterPro" id="IPR036652">
    <property type="entry name" value="YjeF_N_dom_sf"/>
</dbReference>
<dbReference type="AlphaFoldDB" id="A0A927UB08"/>
<sequence length="510" mass="54631">MAQYILSANEMQDCDNRTMTEHGIPSLVLMERAAMKVVEAISQEYPEAYKFAVVCGPGNNGGDGVAIARLLQLKGFRVKCFTLGNPDKYTDQLKQEIAIAVSYGLTMENTFDETAIAQANITIDAMFGIGLTRGLASDYEKAAVIINEKANKVVAVDIPSGYDANCGKLLGNTGIKADLTVTFAYMKKGLVMSDCKSAAGKITTADVGIYLDEPKDKYDIIIDDTILSQIRPRPLDANKGSCGKLLVIAGSENIYGACYLSAKAALSSGAGLVKIYTHKNNTESIRQNLPEAMFLGYNEYNEDELLAQLKWADTILIGPGLGMDEVSTDIFKKTIETVTKPIIIDADGINLAAASLPLLKQAAARTTVILTPHLKEMERLTGTKVADININQEQVAKDFALEYGLVVVLKNHTTIVTDGNRASYIISGNQALATPGSGDVLAGLVASLIGQDSLEIEKPLVETGECTMEKALLTASAAAYIHGKAGQKASIIYGIRGVLASHIIDNFEKI</sequence>
<feature type="binding site" evidence="18">
    <location>
        <begin position="59"/>
        <end position="63"/>
    </location>
    <ligand>
        <name>(6S)-NADPHX</name>
        <dbReference type="ChEBI" id="CHEBI:64076"/>
    </ligand>
</feature>
<keyword evidence="10 17" id="KW-0520">NAD</keyword>
<comment type="cofactor">
    <cofactor evidence="17">
        <name>Mg(2+)</name>
        <dbReference type="ChEBI" id="CHEBI:18420"/>
    </cofactor>
</comment>
<keyword evidence="5 18" id="KW-0479">Metal-binding</keyword>
<comment type="similarity">
    <text evidence="4 19">In the C-terminal section; belongs to the NnrD/CARKD family.</text>
</comment>
<keyword evidence="11 18" id="KW-0413">Isomerase</keyword>
<evidence type="ECO:0000256" key="8">
    <source>
        <dbReference type="ARBA" id="ARBA00022857"/>
    </source>
</evidence>
<feature type="binding site" evidence="18">
    <location>
        <position position="160"/>
    </location>
    <ligand>
        <name>K(+)</name>
        <dbReference type="ChEBI" id="CHEBI:29103"/>
    </ligand>
</feature>
<feature type="binding site" evidence="17">
    <location>
        <position position="439"/>
    </location>
    <ligand>
        <name>(6S)-NADPHX</name>
        <dbReference type="ChEBI" id="CHEBI:64076"/>
    </ligand>
</feature>
<feature type="binding site" evidence="17">
    <location>
        <position position="373"/>
    </location>
    <ligand>
        <name>(6S)-NADPHX</name>
        <dbReference type="ChEBI" id="CHEBI:64076"/>
    </ligand>
</feature>
<feature type="binding site" evidence="18">
    <location>
        <position position="157"/>
    </location>
    <ligand>
        <name>(6S)-NADPHX</name>
        <dbReference type="ChEBI" id="CHEBI:64076"/>
    </ligand>
</feature>
<evidence type="ECO:0000256" key="17">
    <source>
        <dbReference type="HAMAP-Rule" id="MF_01965"/>
    </source>
</evidence>
<dbReference type="SUPFAM" id="SSF53613">
    <property type="entry name" value="Ribokinase-like"/>
    <property type="match status" value="1"/>
</dbReference>
<dbReference type="PANTHER" id="PTHR12592">
    <property type="entry name" value="ATP-DEPENDENT (S)-NAD(P)H-HYDRATE DEHYDRATASE FAMILY MEMBER"/>
    <property type="match status" value="1"/>
</dbReference>
<dbReference type="PIRSF" id="PIRSF017184">
    <property type="entry name" value="Nnr"/>
    <property type="match status" value="1"/>
</dbReference>
<comment type="function">
    <text evidence="14 19">Bifunctional enzyme that catalyzes the epimerization of the S- and R-forms of NAD(P)HX and the dehydration of the S-form of NAD(P)HX at the expense of ADP, which is converted to AMP. This allows the repair of both epimers of NAD(P)HX, a damaged form of NAD(P)H that is a result of enzymatic or heat-dependent hydration.</text>
</comment>
<evidence type="ECO:0000256" key="15">
    <source>
        <dbReference type="ARBA" id="ARBA00048238"/>
    </source>
</evidence>
<evidence type="ECO:0000256" key="13">
    <source>
        <dbReference type="ARBA" id="ARBA00023268"/>
    </source>
</evidence>
<dbReference type="GO" id="GO:0110051">
    <property type="term" value="P:metabolite repair"/>
    <property type="evidence" value="ECO:0007669"/>
    <property type="project" value="TreeGrafter"/>
</dbReference>
<comment type="similarity">
    <text evidence="3 19">In the N-terminal section; belongs to the NnrE/AIBP family.</text>
</comment>
<dbReference type="Proteomes" id="UP000766246">
    <property type="component" value="Unassembled WGS sequence"/>
</dbReference>
<comment type="subunit">
    <text evidence="17">Homotetramer.</text>
</comment>
<dbReference type="EMBL" id="SVER01000015">
    <property type="protein sequence ID" value="MBE5919573.1"/>
    <property type="molecule type" value="Genomic_DNA"/>
</dbReference>
<dbReference type="GO" id="GO:0046872">
    <property type="term" value="F:metal ion binding"/>
    <property type="evidence" value="ECO:0007669"/>
    <property type="project" value="UniProtKB-UniRule"/>
</dbReference>
<reference evidence="22" key="1">
    <citation type="submission" date="2019-04" db="EMBL/GenBank/DDBJ databases">
        <title>Evolution of Biomass-Degrading Anaerobic Consortia Revealed by Metagenomics.</title>
        <authorList>
            <person name="Peng X."/>
        </authorList>
    </citation>
    <scope>NUCLEOTIDE SEQUENCE</scope>
    <source>
        <strain evidence="22">SIG311</strain>
    </source>
</reference>
<dbReference type="HAMAP" id="MF_01965">
    <property type="entry name" value="NADHX_dehydratase"/>
    <property type="match status" value="1"/>
</dbReference>
<comment type="function">
    <text evidence="18">Catalyzes the epimerization of the S- and R-forms of NAD(P)HX, a damaged form of NAD(P)H that is a result of enzymatic or heat-dependent hydration. This is a prerequisite for the S-specific NAD(P)H-hydrate dehydratase to allow the repair of both epimers of NAD(P)HX.</text>
</comment>
<evidence type="ECO:0000256" key="14">
    <source>
        <dbReference type="ARBA" id="ARBA00025153"/>
    </source>
</evidence>
<name>A0A927UB08_9FIRM</name>
<feature type="binding site" evidence="17">
    <location>
        <position position="320"/>
    </location>
    <ligand>
        <name>(6S)-NADPHX</name>
        <dbReference type="ChEBI" id="CHEBI:64076"/>
    </ligand>
</feature>
<keyword evidence="12 17" id="KW-0456">Lyase</keyword>
<evidence type="ECO:0000256" key="9">
    <source>
        <dbReference type="ARBA" id="ARBA00022958"/>
    </source>
</evidence>
<dbReference type="Gene3D" id="3.40.1190.20">
    <property type="match status" value="1"/>
</dbReference>
<feature type="binding site" evidence="18">
    <location>
        <position position="124"/>
    </location>
    <ligand>
        <name>K(+)</name>
        <dbReference type="ChEBI" id="CHEBI:29103"/>
    </ligand>
</feature>
<evidence type="ECO:0000256" key="18">
    <source>
        <dbReference type="HAMAP-Rule" id="MF_01966"/>
    </source>
</evidence>
<dbReference type="HAMAP" id="MF_01966">
    <property type="entry name" value="NADHX_epimerase"/>
    <property type="match status" value="1"/>
</dbReference>
<evidence type="ECO:0000256" key="2">
    <source>
        <dbReference type="ARBA" id="ARBA00000909"/>
    </source>
</evidence>
<evidence type="ECO:0000256" key="4">
    <source>
        <dbReference type="ARBA" id="ARBA00009524"/>
    </source>
</evidence>
<evidence type="ECO:0000256" key="12">
    <source>
        <dbReference type="ARBA" id="ARBA00023239"/>
    </source>
</evidence>
<dbReference type="EC" id="4.2.1.136" evidence="19"/>
<comment type="similarity">
    <text evidence="17">Belongs to the NnrD/CARKD family.</text>
</comment>
<evidence type="ECO:0000259" key="20">
    <source>
        <dbReference type="PROSITE" id="PS51383"/>
    </source>
</evidence>
<feature type="domain" description="YjeF C-terminal" evidence="20">
    <location>
        <begin position="222"/>
        <end position="510"/>
    </location>
</feature>
<evidence type="ECO:0000256" key="19">
    <source>
        <dbReference type="PIRNR" id="PIRNR017184"/>
    </source>
</evidence>
<evidence type="ECO:0000256" key="7">
    <source>
        <dbReference type="ARBA" id="ARBA00022840"/>
    </source>
</evidence>
<comment type="similarity">
    <text evidence="18">Belongs to the NnrE/AIBP family.</text>
</comment>
<dbReference type="NCBIfam" id="TIGR00196">
    <property type="entry name" value="yjeF_cterm"/>
    <property type="match status" value="1"/>
</dbReference>
<dbReference type="Gene3D" id="3.40.50.10260">
    <property type="entry name" value="YjeF N-terminal domain"/>
    <property type="match status" value="1"/>
</dbReference>
<comment type="cofactor">
    <cofactor evidence="18 19">
        <name>K(+)</name>
        <dbReference type="ChEBI" id="CHEBI:29103"/>
    </cofactor>
    <text evidence="18 19">Binds 1 potassium ion per subunit.</text>
</comment>
<dbReference type="GO" id="GO:0052855">
    <property type="term" value="F:ADP-dependent NAD(P)H-hydrate dehydratase activity"/>
    <property type="evidence" value="ECO:0007669"/>
    <property type="project" value="UniProtKB-UniRule"/>
</dbReference>
<evidence type="ECO:0000256" key="1">
    <source>
        <dbReference type="ARBA" id="ARBA00000013"/>
    </source>
</evidence>
<gene>
    <name evidence="17" type="primary">nnrD</name>
    <name evidence="18" type="synonym">nnrE</name>
    <name evidence="22" type="ORF">E7272_06980</name>
</gene>
<dbReference type="PROSITE" id="PS51383">
    <property type="entry name" value="YJEF_C_3"/>
    <property type="match status" value="1"/>
</dbReference>
<dbReference type="SUPFAM" id="SSF64153">
    <property type="entry name" value="YjeF N-terminal domain-like"/>
    <property type="match status" value="1"/>
</dbReference>
<dbReference type="NCBIfam" id="TIGR00197">
    <property type="entry name" value="yjeF_nterm"/>
    <property type="match status" value="1"/>
</dbReference>
<comment type="catalytic activity">
    <reaction evidence="15 17 19">
        <text>(6S)-NADHX + ADP = AMP + phosphate + NADH + H(+)</text>
        <dbReference type="Rhea" id="RHEA:32223"/>
        <dbReference type="ChEBI" id="CHEBI:15378"/>
        <dbReference type="ChEBI" id="CHEBI:43474"/>
        <dbReference type="ChEBI" id="CHEBI:57945"/>
        <dbReference type="ChEBI" id="CHEBI:64074"/>
        <dbReference type="ChEBI" id="CHEBI:456215"/>
        <dbReference type="ChEBI" id="CHEBI:456216"/>
        <dbReference type="EC" id="4.2.1.136"/>
    </reaction>
</comment>
<organism evidence="22 23">
    <name type="scientific">Pseudobutyrivibrio ruminis</name>
    <dbReference type="NCBI Taxonomy" id="46206"/>
    <lineage>
        <taxon>Bacteria</taxon>
        <taxon>Bacillati</taxon>
        <taxon>Bacillota</taxon>
        <taxon>Clostridia</taxon>
        <taxon>Lachnospirales</taxon>
        <taxon>Lachnospiraceae</taxon>
        <taxon>Pseudobutyrivibrio</taxon>
    </lineage>
</organism>
<evidence type="ECO:0000313" key="23">
    <source>
        <dbReference type="Proteomes" id="UP000766246"/>
    </source>
</evidence>
<evidence type="ECO:0000256" key="10">
    <source>
        <dbReference type="ARBA" id="ARBA00023027"/>
    </source>
</evidence>
<evidence type="ECO:0000256" key="6">
    <source>
        <dbReference type="ARBA" id="ARBA00022741"/>
    </source>
</evidence>
<dbReference type="InterPro" id="IPR004443">
    <property type="entry name" value="YjeF_N_dom"/>
</dbReference>
<accession>A0A927UB08</accession>
<evidence type="ECO:0000259" key="21">
    <source>
        <dbReference type="PROSITE" id="PS51385"/>
    </source>
</evidence>
<dbReference type="InterPro" id="IPR030677">
    <property type="entry name" value="Nnr"/>
</dbReference>
<keyword evidence="6 17" id="KW-0547">Nucleotide-binding</keyword>
<feature type="binding site" evidence="17">
    <location>
        <begin position="410"/>
        <end position="414"/>
    </location>
    <ligand>
        <name>AMP</name>
        <dbReference type="ChEBI" id="CHEBI:456215"/>
    </ligand>
</feature>
<keyword evidence="7 17" id="KW-0067">ATP-binding</keyword>
<dbReference type="GO" id="GO:0052856">
    <property type="term" value="F:NAD(P)HX epimerase activity"/>
    <property type="evidence" value="ECO:0007669"/>
    <property type="project" value="UniProtKB-UniRule"/>
</dbReference>
<protein>
    <recommendedName>
        <fullName evidence="19">Bifunctional NAD(P)H-hydrate repair enzyme</fullName>
    </recommendedName>
    <alternativeName>
        <fullName evidence="19">Nicotinamide nucleotide repair protein</fullName>
    </alternativeName>
    <domain>
        <recommendedName>
            <fullName evidence="19">ADP-dependent (S)-NAD(P)H-hydrate dehydratase</fullName>
            <ecNumber evidence="19">4.2.1.136</ecNumber>
        </recommendedName>
        <alternativeName>
            <fullName evidence="19">ADP-dependent NAD(P)HX dehydratase</fullName>
        </alternativeName>
    </domain>
    <domain>
        <recommendedName>
            <fullName evidence="19">NAD(P)H-hydrate epimerase</fullName>
            <ecNumber evidence="19">5.1.99.6</ecNumber>
        </recommendedName>
    </domain>
</protein>
<dbReference type="PANTHER" id="PTHR12592:SF0">
    <property type="entry name" value="ATP-DEPENDENT (S)-NAD(P)H-HYDRATE DEHYDRATASE"/>
    <property type="match status" value="1"/>
</dbReference>
<dbReference type="Pfam" id="PF01256">
    <property type="entry name" value="Carb_kinase"/>
    <property type="match status" value="1"/>
</dbReference>